<dbReference type="GO" id="GO:0016579">
    <property type="term" value="P:protein deubiquitination"/>
    <property type="evidence" value="ECO:0007669"/>
    <property type="project" value="InterPro"/>
</dbReference>
<dbReference type="PROSITE" id="PS50235">
    <property type="entry name" value="USP_3"/>
    <property type="match status" value="1"/>
</dbReference>
<dbReference type="OrthoDB" id="420187at2759"/>
<dbReference type="GeneID" id="28836375"/>
<dbReference type="EMBL" id="KV460212">
    <property type="protein sequence ID" value="OBT99406.1"/>
    <property type="molecule type" value="Genomic_DNA"/>
</dbReference>
<feature type="compositionally biased region" description="Low complexity" evidence="1">
    <location>
        <begin position="108"/>
        <end position="119"/>
    </location>
</feature>
<dbReference type="InterPro" id="IPR038765">
    <property type="entry name" value="Papain-like_cys_pep_sf"/>
</dbReference>
<dbReference type="InterPro" id="IPR001394">
    <property type="entry name" value="Peptidase_C19_UCH"/>
</dbReference>
<sequence>MDLEAIEVSRERAVSSEPCSTRPKPFDDSEYSARKRQRVSSGSRSRSADTGKASSTYVTTPREHSPSIEARLTQPQTPSRTHSNKAIPEPTSSKVTINLRSNKAIDLTSSPSFSPTTPSKMSGTDQIPQLDIEVDSDGVDAPPETISSSSSTLGSPKVELIMEDEDIEYGQSPPVAVIDDDDELLFDCDPVLDFPYASGNEPVMVTVRKIAHFFEHDAVDGDDMFCRLRDWIASYLQLTKDSDVSWFESYEKHPEFWNKFPDIVTALSRRRSFFGSFLQKSRDSRLALSEFFMQYAELTARFVSMDIRTLAKYEELDDQTSQPMLVSRPYLTAFGWLLQKRDFNIGHNLEQHYRFDWGDEVSSMVRHFIDGVGSIPALTRFVRGHLALISKYPKGVEDLTEPSRIVDLAISSSLSYYNNPGPAYRSPMENSELLINQGYQFFKVLAPALDTIIEKHATMLTAEAALVHIIGLSRIYLAALNSENSPVEESIRDQLQSHPTMPPKYSGIVISAEWKFSMLKKIIVCGQMQLRVCGVTTMCTELLSLYTKHKREDSSRQPILIHFAEYIMANKLVDYIVGTGSHPEIISESGNIVGFLMATKSYTNKETDTIWQTVTTSQDPRVVEAVLRMLATVLNLLDYDKLLYLCDKASALPIEAFTPAMRDHCQRVIGLLIEKATGDDKTEYLDAPPYELCIRLIRESSMPRPDAPLGLLDVQHWATNRLRELVRHGPEAGIRNTIYLASIQDIASRSSTASGSICALYGLLSQNLATDLRILTAERDLTKIMIEEVEYTNRPQEPNSVSPNFNSPARQARRDLLLAIILNEPGSITPDLGERLWTAFVGHGGQSPADREIAWQILNSAAAKASSRNIFIATCFENYLPKLEPQCYTIGSLDFTREAIQAWLRGVQGDLLDEDTASGCHGLEHLWRMILTAPSNSIEDPAINMLVELYVDSPMIQSMARPRAHTVHLRLVNRCLEQMSYAAGKLKGSNNVAAGDDELMAIVSTEQSIGEEELIFTRSLVLLREFLRAYQLKPYFAVPKPRPTEPGPSTEVKGETLDFKYQIFDGQEHGPVSGLEVGKSNTVAELFAIVEMTTKFKNFKLYHWGAEISDNASTQGVTLEDLQIGKGLVLVTRQDDEHPRGGSPKSRTTSLEVEVINHFDAFWDYLGMEERLSKEIYHFLVKFPVYPKLLAAFEDDTTAWTEIFPLGQPFKCLYAVHALRETLEARMREGKPDSRLLSRSLGLIVSAITNQEVLDSCANEDLRSLLAQALVECLMQLLREPIPVETVTNCLTTTLLQCLLQILESARLSKAAKNSIQMVSSAFEAILEASLHSQSFWTSFITAPSTPEFVSKLLLEDHRSSLRKSIMKQMTSKCTFTPSLSALSTLDITTAFWPLLRDMIPSAVSLPDQCEEALSVALLVFRNLAESSVNSVDLDACLFQWGTLLTQHTAQETVGSTDEIDVIARGLSNLLYWCTSFAKASEHPIPSNQLGIQLFNKHLFPPLSDMEDDDMLPENVPVLNSTTRRYLADAIVNLTRDDVEQYKEIMNQMESLAPYDPNDDIPYVLDLQHGFDRSKYLRSPTGYVGLKNLSNTCYLNSLFTQLFMNISFRGFMLNVPLLEDPLSEGSSNQKLLAETQKLFGFMQNSFKRFIDPTSLALSIRTYDDTNIDVNIQMDVDEFYNLLIDRWESQISSPEDKLLFRSFYGGQLVHQVKSKECPHISESLEPFSAIQCDIKGKSSLQESLQAYVDGEVMEGDNKYKCSTCDRDVNAVKRACLQDVPDNLIFHLKRFDFNLRTMQRSKINDYFSFPHKIDMRPYKVEHLMDGEIPSDMFELVGILVHSGTAESGHYYSYIRERPSHGKHPAWVEFNDDHVTSFDPNSIEASCFGGLDYRGPENGSFQFDKSWSAYMLFYQRSSVVEEHQQELMAATNQRTFQLPIPQLFSNYITRENEMLLRKYCLYDESHAQFVLRMMDNDRHFRNGRSPDDHSLSRLALSTTLLHLDQVIARAKDLPDFGTYMLTLCHRLKSCTDCCEDFLDWLAHHQEAFRQLLMRNPDHMVRSEIALAVMAALNKVKEDATFDYGLSGYGSEVEDDVEFIESPRLFAKVVGILLRFWDSFHMSIKAWPEYFGLLIRIVGLGTFETASLLDAGFLLKVLEVLTADSALPTHPQYARMLTIIQKRSVTRPVSLENIIGLLEVLLKSCDLAAGHISERISRLALAEEDTLLPLSTPEYNLLIQHWTRGNMNILTEKLLNYNQNPRSTQAVIGLLLEHFDDSYTCVFNAIRQGIRKAPSTTSSAAPFLAAAVTYCRTVDSMESIEKMVYHVSNVARGIDSSEGRDFLRFFKELLEVPSKNPNIDHGAFFRFAVDQIQVWAPNLLTHDESAIRRETEDYLQSTLFRHGAQLPDDISTEAQANSQVITSTIRLLGIACLRYLHEKHVRRRAEAVKANIMNILAVIEACKPYYDDAIENPDEIPFQDYYTSVLSQLKRLTVDELAEDEVSEWENSDDAFSSSEVLDPVSDICGPSGNEMNDADV</sequence>
<dbReference type="InterPro" id="IPR050164">
    <property type="entry name" value="Peptidase_C19"/>
</dbReference>
<dbReference type="PANTHER" id="PTHR24006">
    <property type="entry name" value="UBIQUITIN CARBOXYL-TERMINAL HYDROLASE"/>
    <property type="match status" value="1"/>
</dbReference>
<dbReference type="GO" id="GO:0005829">
    <property type="term" value="C:cytosol"/>
    <property type="evidence" value="ECO:0007669"/>
    <property type="project" value="TreeGrafter"/>
</dbReference>
<dbReference type="PANTHER" id="PTHR24006:SF827">
    <property type="entry name" value="UBIQUITIN CARBOXYL-TERMINAL HYDROLASE 34"/>
    <property type="match status" value="1"/>
</dbReference>
<feature type="region of interest" description="Disordered" evidence="1">
    <location>
        <begin position="2499"/>
        <end position="2533"/>
    </location>
</feature>
<dbReference type="InterPro" id="IPR021905">
    <property type="entry name" value="DUF3517"/>
</dbReference>
<feature type="compositionally biased region" description="Basic and acidic residues" evidence="1">
    <location>
        <begin position="24"/>
        <end position="33"/>
    </location>
</feature>
<organism evidence="3 4">
    <name type="scientific">Pseudogymnoascus verrucosus</name>
    <dbReference type="NCBI Taxonomy" id="342668"/>
    <lineage>
        <taxon>Eukaryota</taxon>
        <taxon>Fungi</taxon>
        <taxon>Dikarya</taxon>
        <taxon>Ascomycota</taxon>
        <taxon>Pezizomycotina</taxon>
        <taxon>Leotiomycetes</taxon>
        <taxon>Thelebolales</taxon>
        <taxon>Thelebolaceae</taxon>
        <taxon>Pseudogymnoascus</taxon>
    </lineage>
</organism>
<feature type="domain" description="USP" evidence="2">
    <location>
        <begin position="1584"/>
        <end position="1914"/>
    </location>
</feature>
<dbReference type="PROSITE" id="PS00973">
    <property type="entry name" value="USP_2"/>
    <property type="match status" value="1"/>
</dbReference>
<dbReference type="Pfam" id="PF12030">
    <property type="entry name" value="DUF3517"/>
    <property type="match status" value="1"/>
</dbReference>
<keyword evidence="4" id="KW-1185">Reference proteome</keyword>
<dbReference type="RefSeq" id="XP_018133139.1">
    <property type="nucleotide sequence ID" value="XM_018272488.2"/>
</dbReference>
<name>A0A1B8GUA1_9PEZI</name>
<feature type="compositionally biased region" description="Polar residues" evidence="1">
    <location>
        <begin position="90"/>
        <end position="101"/>
    </location>
</feature>
<accession>A0A1B8GUA1</accession>
<evidence type="ECO:0000313" key="4">
    <source>
        <dbReference type="Proteomes" id="UP000091956"/>
    </source>
</evidence>
<dbReference type="STRING" id="342668.A0A1B8GUA1"/>
<dbReference type="GO" id="GO:0005634">
    <property type="term" value="C:nucleus"/>
    <property type="evidence" value="ECO:0007669"/>
    <property type="project" value="TreeGrafter"/>
</dbReference>
<dbReference type="Pfam" id="PF00443">
    <property type="entry name" value="UCH"/>
    <property type="match status" value="1"/>
</dbReference>
<proteinExistence type="predicted"/>
<dbReference type="CDD" id="cd02659">
    <property type="entry name" value="peptidase_C19C"/>
    <property type="match status" value="1"/>
</dbReference>
<dbReference type="GO" id="GO:0004843">
    <property type="term" value="F:cysteine-type deubiquitinase activity"/>
    <property type="evidence" value="ECO:0007669"/>
    <property type="project" value="InterPro"/>
</dbReference>
<evidence type="ECO:0000259" key="2">
    <source>
        <dbReference type="PROSITE" id="PS50235"/>
    </source>
</evidence>
<gene>
    <name evidence="3" type="ORF">VE01_02989</name>
</gene>
<dbReference type="Gene3D" id="3.90.70.10">
    <property type="entry name" value="Cysteine proteinases"/>
    <property type="match status" value="1"/>
</dbReference>
<evidence type="ECO:0000313" key="3">
    <source>
        <dbReference type="EMBL" id="OBT99406.1"/>
    </source>
</evidence>
<reference evidence="4" key="2">
    <citation type="journal article" date="2018" name="Nat. Commun.">
        <title>Extreme sensitivity to ultraviolet light in the fungal pathogen causing white-nose syndrome of bats.</title>
        <authorList>
            <person name="Palmer J.M."/>
            <person name="Drees K.P."/>
            <person name="Foster J.T."/>
            <person name="Lindner D.L."/>
        </authorList>
    </citation>
    <scope>NUCLEOTIDE SEQUENCE [LARGE SCALE GENOMIC DNA]</scope>
    <source>
        <strain evidence="4">UAMH 10579</strain>
    </source>
</reference>
<feature type="region of interest" description="Disordered" evidence="1">
    <location>
        <begin position="1"/>
        <end position="125"/>
    </location>
</feature>
<dbReference type="SUPFAM" id="SSF54001">
    <property type="entry name" value="Cysteine proteinases"/>
    <property type="match status" value="1"/>
</dbReference>
<protein>
    <recommendedName>
        <fullName evidence="2">USP domain-containing protein</fullName>
    </recommendedName>
</protein>
<dbReference type="InterPro" id="IPR018200">
    <property type="entry name" value="USP_CS"/>
</dbReference>
<dbReference type="Proteomes" id="UP000091956">
    <property type="component" value="Unassembled WGS sequence"/>
</dbReference>
<dbReference type="FunFam" id="3.90.70.10:FF:000136">
    <property type="entry name" value="Ubiquitin C-terminal hydrolase, putative"/>
    <property type="match status" value="1"/>
</dbReference>
<reference evidence="3 4" key="1">
    <citation type="submission" date="2016-03" db="EMBL/GenBank/DDBJ databases">
        <title>Comparative genomics of Pseudogymnoascus destructans, the fungus causing white-nose syndrome of bats.</title>
        <authorList>
            <person name="Palmer J.M."/>
            <person name="Drees K.P."/>
            <person name="Foster J.T."/>
            <person name="Lindner D.L."/>
        </authorList>
    </citation>
    <scope>NUCLEOTIDE SEQUENCE [LARGE SCALE GENOMIC DNA]</scope>
    <source>
        <strain evidence="3 4">UAMH 10579</strain>
    </source>
</reference>
<evidence type="ECO:0000256" key="1">
    <source>
        <dbReference type="SAM" id="MobiDB-lite"/>
    </source>
</evidence>
<dbReference type="InterPro" id="IPR028889">
    <property type="entry name" value="USP"/>
</dbReference>